<dbReference type="InterPro" id="IPR050738">
    <property type="entry name" value="Sulfatase"/>
</dbReference>
<dbReference type="Pfam" id="PF00884">
    <property type="entry name" value="Sulfatase"/>
    <property type="match status" value="1"/>
</dbReference>
<dbReference type="EMBL" id="JAVREV010000002">
    <property type="protein sequence ID" value="MDT0442112.1"/>
    <property type="molecule type" value="Genomic_DNA"/>
</dbReference>
<sequence length="763" mass="81020">MVAIAAPAAQGVPLSATRRQFLAGSALTAAAGGVTAALPSTRAEGADSAERAERGAERHGRPPNFVVVLADDLGWGGPGAYGQRLVSTPRLDRLAAEGLRFTQAYSTAAVCAPSRCSLLTGLHSGHAAVRENPFNGPQGSLGDDDTTFAEVLRARGYRTACIGKWGFGPEEAAQPSHPNARGFEEFFGYLTHGHAHEYFPTHLWHNGERVEVPEGAYAVDLIEERALAFLDTHAGAHADAPFLLFLAPNVPHAPSEIPDLGEYADRPWSEADKGHAAQITRLDTLVGAVLDRLRRLGLDRRTLTLVTSDNGPHEEGGTDPDLFDLNGPLRGYKRNLYEGGVRVPLLAWQPGTVEAGAVSERPTQLTDLLPTLADLGGAPAPRDIDGLSVAGLLGRGGRPARHGHLYWYRNDPGSTRRANAEDGGRILRLGEAVRREDWKAVRFAPARDRTAPDEEWQLELYDLAADPGETTDLAAAHPARVAELTALLRESWVADYRREGFGIRVGAPGLALPGEAFDVTVTLTNATAAAWTDARLRLTVPEGWRLRPLSPVAARRLAPGAALTAVWRVFPGARPAAGSWQVRAEGAARNGRTPVRYTGARTVRTPPPAPVADAYLSDLDWVSAANGWGPVEIDTSNGRKEAGDGTPISFGGIVHAKGLGVHAPSELVYYLGGRAARLTAVVGIDDFSARQSPAGATVAEVWGDGTLRWASGTLTAAGGPRAVEVDVTGVSLLRLVVRDANGDNSYDHTSWAAAHLRVAHAAE</sequence>
<evidence type="ECO:0000313" key="7">
    <source>
        <dbReference type="EMBL" id="MDT0442112.1"/>
    </source>
</evidence>
<keyword evidence="8" id="KW-1185">Reference proteome</keyword>
<dbReference type="PANTHER" id="PTHR42693:SF53">
    <property type="entry name" value="ENDO-4-O-SULFATASE"/>
    <property type="match status" value="1"/>
</dbReference>
<feature type="domain" description="Glycosyl hydrolase family 98 putative carbohydrate-binding module" evidence="6">
    <location>
        <begin position="610"/>
        <end position="758"/>
    </location>
</feature>
<dbReference type="InterPro" id="IPR018905">
    <property type="entry name" value="A-galactase_NEW3"/>
</dbReference>
<dbReference type="InterPro" id="IPR000917">
    <property type="entry name" value="Sulfatase_N"/>
</dbReference>
<dbReference type="Pfam" id="PF08305">
    <property type="entry name" value="NPCBM"/>
    <property type="match status" value="1"/>
</dbReference>
<evidence type="ECO:0000256" key="5">
    <source>
        <dbReference type="SAM" id="MobiDB-lite"/>
    </source>
</evidence>
<dbReference type="InterPro" id="IPR013222">
    <property type="entry name" value="Glyco_hyd_98_carb-bd"/>
</dbReference>
<evidence type="ECO:0000256" key="2">
    <source>
        <dbReference type="ARBA" id="ARBA00022723"/>
    </source>
</evidence>
<proteinExistence type="inferred from homology"/>
<dbReference type="SUPFAM" id="SSF49785">
    <property type="entry name" value="Galactose-binding domain-like"/>
    <property type="match status" value="1"/>
</dbReference>
<accession>A0ABU2RZC7</accession>
<keyword evidence="3" id="KW-0378">Hydrolase</keyword>
<evidence type="ECO:0000259" key="6">
    <source>
        <dbReference type="SMART" id="SM00776"/>
    </source>
</evidence>
<dbReference type="CDD" id="cd16145">
    <property type="entry name" value="ARS_like"/>
    <property type="match status" value="1"/>
</dbReference>
<feature type="compositionally biased region" description="Basic and acidic residues" evidence="5">
    <location>
        <begin position="44"/>
        <end position="60"/>
    </location>
</feature>
<keyword evidence="2" id="KW-0479">Metal-binding</keyword>
<dbReference type="PROSITE" id="PS51318">
    <property type="entry name" value="TAT"/>
    <property type="match status" value="1"/>
</dbReference>
<dbReference type="PROSITE" id="PS00523">
    <property type="entry name" value="SULFATASE_1"/>
    <property type="match status" value="1"/>
</dbReference>
<comment type="caution">
    <text evidence="7">The sequence shown here is derived from an EMBL/GenBank/DDBJ whole genome shotgun (WGS) entry which is preliminary data.</text>
</comment>
<feature type="region of interest" description="Disordered" evidence="5">
    <location>
        <begin position="40"/>
        <end position="60"/>
    </location>
</feature>
<name>A0ABU2RZC7_9ACTN</name>
<dbReference type="Gene3D" id="2.60.120.1060">
    <property type="entry name" value="NPCBM/NEW2 domain"/>
    <property type="match status" value="1"/>
</dbReference>
<comment type="similarity">
    <text evidence="1">Belongs to the sulfatase family.</text>
</comment>
<protein>
    <submittedName>
        <fullName evidence="7">Sulfatase-like hydrolase/transferase</fullName>
    </submittedName>
</protein>
<dbReference type="InterPro" id="IPR038637">
    <property type="entry name" value="NPCBM_sf"/>
</dbReference>
<evidence type="ECO:0000256" key="3">
    <source>
        <dbReference type="ARBA" id="ARBA00022801"/>
    </source>
</evidence>
<dbReference type="InterPro" id="IPR017850">
    <property type="entry name" value="Alkaline_phosphatase_core_sf"/>
</dbReference>
<dbReference type="Gene3D" id="3.40.720.10">
    <property type="entry name" value="Alkaline Phosphatase, subunit A"/>
    <property type="match status" value="1"/>
</dbReference>
<organism evidence="7 8">
    <name type="scientific">Streptomyces johnsoniae</name>
    <dbReference type="NCBI Taxonomy" id="3075532"/>
    <lineage>
        <taxon>Bacteria</taxon>
        <taxon>Bacillati</taxon>
        <taxon>Actinomycetota</taxon>
        <taxon>Actinomycetes</taxon>
        <taxon>Kitasatosporales</taxon>
        <taxon>Streptomycetaceae</taxon>
        <taxon>Streptomyces</taxon>
    </lineage>
</organism>
<dbReference type="InterPro" id="IPR024607">
    <property type="entry name" value="Sulfatase_CS"/>
</dbReference>
<dbReference type="Gene3D" id="3.30.1120.10">
    <property type="match status" value="1"/>
</dbReference>
<dbReference type="Proteomes" id="UP001183615">
    <property type="component" value="Unassembled WGS sequence"/>
</dbReference>
<dbReference type="InterPro" id="IPR008979">
    <property type="entry name" value="Galactose-bd-like_sf"/>
</dbReference>
<dbReference type="InterPro" id="IPR006311">
    <property type="entry name" value="TAT_signal"/>
</dbReference>
<evidence type="ECO:0000313" key="8">
    <source>
        <dbReference type="Proteomes" id="UP001183615"/>
    </source>
</evidence>
<dbReference type="PANTHER" id="PTHR42693">
    <property type="entry name" value="ARYLSULFATASE FAMILY MEMBER"/>
    <property type="match status" value="1"/>
</dbReference>
<dbReference type="SUPFAM" id="SSF53649">
    <property type="entry name" value="Alkaline phosphatase-like"/>
    <property type="match status" value="1"/>
</dbReference>
<dbReference type="SMART" id="SM00776">
    <property type="entry name" value="NPCBM"/>
    <property type="match status" value="1"/>
</dbReference>
<dbReference type="Pfam" id="PF10633">
    <property type="entry name" value="NPCBM_assoc"/>
    <property type="match status" value="1"/>
</dbReference>
<keyword evidence="4" id="KW-0106">Calcium</keyword>
<evidence type="ECO:0000256" key="1">
    <source>
        <dbReference type="ARBA" id="ARBA00008779"/>
    </source>
</evidence>
<reference evidence="8" key="1">
    <citation type="submission" date="2023-07" db="EMBL/GenBank/DDBJ databases">
        <title>30 novel species of actinomycetes from the DSMZ collection.</title>
        <authorList>
            <person name="Nouioui I."/>
        </authorList>
    </citation>
    <scope>NUCLEOTIDE SEQUENCE [LARGE SCALE GENOMIC DNA]</scope>
    <source>
        <strain evidence="8">DSM 41886</strain>
    </source>
</reference>
<gene>
    <name evidence="7" type="ORF">RM779_05785</name>
</gene>
<evidence type="ECO:0000256" key="4">
    <source>
        <dbReference type="ARBA" id="ARBA00022837"/>
    </source>
</evidence>